<dbReference type="Proteomes" id="UP000218702">
    <property type="component" value="Chromosome"/>
</dbReference>
<dbReference type="GO" id="GO:0006313">
    <property type="term" value="P:DNA transposition"/>
    <property type="evidence" value="ECO:0007669"/>
    <property type="project" value="InterPro"/>
</dbReference>
<dbReference type="GO" id="GO:0003677">
    <property type="term" value="F:DNA binding"/>
    <property type="evidence" value="ECO:0007669"/>
    <property type="project" value="InterPro"/>
</dbReference>
<feature type="domain" description="Transposase IS4-like" evidence="2">
    <location>
        <begin position="147"/>
        <end position="320"/>
    </location>
</feature>
<keyword evidence="1" id="KW-1133">Transmembrane helix</keyword>
<dbReference type="OrthoDB" id="503272at2"/>
<sequence>MTVSSLTKATRGESTEELVLTDSETLDEVIQCLVENFSIETQGACNQQTLFEILVKAASSGDSIENTAKLLKNIPTANDIRYHLNKINNFEELEAQINQALKSRIPLGLKKRCLKIAIDLNLICYYGQPTSSELPYIYRSEAKSGTNSFYAYATLYVISNNKRVTLAIRGVRQLDTSVALITYLLAELESLKINVKKLYLDRGFFNTPVITWLQALDIPFLMPAIKTGKKGGIKQFLKGKKSYKTTYTITRDKDDFVTFDLWVVCKYRKGKHKKHGVQYFVYVAYKVKTNLNYIYQDYRKRFGIETSYRLKNICRIKTNNKNPVLRLLFIGISFLLINIWVNLLWLKISRKRKGSRLIYRTLFTLKQMLAFLSQALQRKYQVVESIYIPSG</sequence>
<gene>
    <name evidence="3" type="ORF">NIES806_20150</name>
</gene>
<evidence type="ECO:0000256" key="1">
    <source>
        <dbReference type="SAM" id="Phobius"/>
    </source>
</evidence>
<dbReference type="EMBL" id="AP018316">
    <property type="protein sequence ID" value="BAZ85811.1"/>
    <property type="molecule type" value="Genomic_DNA"/>
</dbReference>
<dbReference type="NCBIfam" id="NF033541">
    <property type="entry name" value="transpos_ISH3"/>
    <property type="match status" value="1"/>
</dbReference>
<keyword evidence="1" id="KW-0472">Membrane</keyword>
<dbReference type="AlphaFoldDB" id="A0A1Z4V2Q9"/>
<reference evidence="3 4" key="1">
    <citation type="submission" date="2017-06" db="EMBL/GenBank/DDBJ databases">
        <title>Genome sequencing of cyanobaciteial culture collection at National Institute for Environmental Studies (NIES).</title>
        <authorList>
            <person name="Hirose Y."/>
            <person name="Shimura Y."/>
            <person name="Fujisawa T."/>
            <person name="Nakamura Y."/>
            <person name="Kawachi M."/>
        </authorList>
    </citation>
    <scope>NUCLEOTIDE SEQUENCE [LARGE SCALE GENOMIC DNA]</scope>
    <source>
        <strain evidence="3 4">NIES-806</strain>
    </source>
</reference>
<evidence type="ECO:0000259" key="2">
    <source>
        <dbReference type="Pfam" id="PF01609"/>
    </source>
</evidence>
<dbReference type="PANTHER" id="PTHR33252:SF2">
    <property type="entry name" value="TRANSPOSASE IS4-LIKE DOMAIN-CONTAINING PROTEIN"/>
    <property type="match status" value="1"/>
</dbReference>
<accession>A0A1Z4V2Q9</accession>
<evidence type="ECO:0000313" key="4">
    <source>
        <dbReference type="Proteomes" id="UP000218702"/>
    </source>
</evidence>
<dbReference type="Pfam" id="PF01609">
    <property type="entry name" value="DDE_Tnp_1"/>
    <property type="match status" value="1"/>
</dbReference>
<dbReference type="RefSeq" id="WP_096666934.1">
    <property type="nucleotide sequence ID" value="NZ_AP018316.1"/>
</dbReference>
<name>A0A1Z4V2Q9_9CYAN</name>
<dbReference type="KEGG" id="dcm:NIES806_20150"/>
<dbReference type="InterPro" id="IPR002559">
    <property type="entry name" value="Transposase_11"/>
</dbReference>
<organism evidence="3 4">
    <name type="scientific">Dolichospermum compactum NIES-806</name>
    <dbReference type="NCBI Taxonomy" id="1973481"/>
    <lineage>
        <taxon>Bacteria</taxon>
        <taxon>Bacillati</taxon>
        <taxon>Cyanobacteriota</taxon>
        <taxon>Cyanophyceae</taxon>
        <taxon>Nostocales</taxon>
        <taxon>Aphanizomenonaceae</taxon>
        <taxon>Dolichospermum</taxon>
        <taxon>Dolichospermum compactum</taxon>
    </lineage>
</organism>
<evidence type="ECO:0000313" key="3">
    <source>
        <dbReference type="EMBL" id="BAZ85811.1"/>
    </source>
</evidence>
<dbReference type="GO" id="GO:0004803">
    <property type="term" value="F:transposase activity"/>
    <property type="evidence" value="ECO:0007669"/>
    <property type="project" value="InterPro"/>
</dbReference>
<keyword evidence="4" id="KW-1185">Reference proteome</keyword>
<dbReference type="PANTHER" id="PTHR33252">
    <property type="entry name" value="THIRD ORF IN TRANSPOSON ISC1160"/>
    <property type="match status" value="1"/>
</dbReference>
<protein>
    <submittedName>
        <fullName evidence="3">Transposase, IS4</fullName>
    </submittedName>
</protein>
<feature type="transmembrane region" description="Helical" evidence="1">
    <location>
        <begin position="324"/>
        <end position="345"/>
    </location>
</feature>
<keyword evidence="1" id="KW-0812">Transmembrane</keyword>
<proteinExistence type="predicted"/>